<proteinExistence type="predicted"/>
<dbReference type="EMBL" id="GGEC01029663">
    <property type="protein sequence ID" value="MBX10147.1"/>
    <property type="molecule type" value="Transcribed_RNA"/>
</dbReference>
<name>A0A2P2KWT1_RHIMU</name>
<organism evidence="1">
    <name type="scientific">Rhizophora mucronata</name>
    <name type="common">Asiatic mangrove</name>
    <dbReference type="NCBI Taxonomy" id="61149"/>
    <lineage>
        <taxon>Eukaryota</taxon>
        <taxon>Viridiplantae</taxon>
        <taxon>Streptophyta</taxon>
        <taxon>Embryophyta</taxon>
        <taxon>Tracheophyta</taxon>
        <taxon>Spermatophyta</taxon>
        <taxon>Magnoliopsida</taxon>
        <taxon>eudicotyledons</taxon>
        <taxon>Gunneridae</taxon>
        <taxon>Pentapetalae</taxon>
        <taxon>rosids</taxon>
        <taxon>fabids</taxon>
        <taxon>Malpighiales</taxon>
        <taxon>Rhizophoraceae</taxon>
        <taxon>Rhizophora</taxon>
    </lineage>
</organism>
<protein>
    <submittedName>
        <fullName evidence="1">Uncharacterized protein</fullName>
    </submittedName>
</protein>
<reference evidence="1" key="1">
    <citation type="submission" date="2018-02" db="EMBL/GenBank/DDBJ databases">
        <title>Rhizophora mucronata_Transcriptome.</title>
        <authorList>
            <person name="Meera S.P."/>
            <person name="Sreeshan A."/>
            <person name="Augustine A."/>
        </authorList>
    </citation>
    <scope>NUCLEOTIDE SEQUENCE</scope>
    <source>
        <tissue evidence="1">Leaf</tissue>
    </source>
</reference>
<sequence>MLMVNHHDNGLAPLIHCYWKYRSYIHRNLGDRVKEIWSKNDMVRNLENKQGST</sequence>
<evidence type="ECO:0000313" key="1">
    <source>
        <dbReference type="EMBL" id="MBX10147.1"/>
    </source>
</evidence>
<accession>A0A2P2KWT1</accession>
<dbReference type="AlphaFoldDB" id="A0A2P2KWT1"/>